<feature type="non-terminal residue" evidence="1">
    <location>
        <position position="70"/>
    </location>
</feature>
<keyword evidence="2" id="KW-1185">Reference proteome</keyword>
<dbReference type="EMBL" id="BMAW01109007">
    <property type="protein sequence ID" value="GFT36493.1"/>
    <property type="molecule type" value="Genomic_DNA"/>
</dbReference>
<sequence length="70" mass="8045">MPCFTIIARKTDTTYITITVTSWNFRLPWSTPDSMTIKPIQNKRRMGYKLNSLKGKFEQSSSLCAVRIDG</sequence>
<dbReference type="Proteomes" id="UP000887013">
    <property type="component" value="Unassembled WGS sequence"/>
</dbReference>
<proteinExistence type="predicted"/>
<reference evidence="1" key="1">
    <citation type="submission" date="2020-08" db="EMBL/GenBank/DDBJ databases">
        <title>Multicomponent nature underlies the extraordinary mechanical properties of spider dragline silk.</title>
        <authorList>
            <person name="Kono N."/>
            <person name="Nakamura H."/>
            <person name="Mori M."/>
            <person name="Yoshida Y."/>
            <person name="Ohtoshi R."/>
            <person name="Malay A.D."/>
            <person name="Moran D.A.P."/>
            <person name="Tomita M."/>
            <person name="Numata K."/>
            <person name="Arakawa K."/>
        </authorList>
    </citation>
    <scope>NUCLEOTIDE SEQUENCE</scope>
</reference>
<organism evidence="1 2">
    <name type="scientific">Nephila pilipes</name>
    <name type="common">Giant wood spider</name>
    <name type="synonym">Nephila maculata</name>
    <dbReference type="NCBI Taxonomy" id="299642"/>
    <lineage>
        <taxon>Eukaryota</taxon>
        <taxon>Metazoa</taxon>
        <taxon>Ecdysozoa</taxon>
        <taxon>Arthropoda</taxon>
        <taxon>Chelicerata</taxon>
        <taxon>Arachnida</taxon>
        <taxon>Araneae</taxon>
        <taxon>Araneomorphae</taxon>
        <taxon>Entelegynae</taxon>
        <taxon>Araneoidea</taxon>
        <taxon>Nephilidae</taxon>
        <taxon>Nephila</taxon>
    </lineage>
</organism>
<name>A0A8X6NUX8_NEPPI</name>
<evidence type="ECO:0000313" key="2">
    <source>
        <dbReference type="Proteomes" id="UP000887013"/>
    </source>
</evidence>
<gene>
    <name evidence="1" type="ORF">NPIL_380191</name>
</gene>
<accession>A0A8X6NUX8</accession>
<protein>
    <submittedName>
        <fullName evidence="1">Uncharacterized protein</fullName>
    </submittedName>
</protein>
<comment type="caution">
    <text evidence="1">The sequence shown here is derived from an EMBL/GenBank/DDBJ whole genome shotgun (WGS) entry which is preliminary data.</text>
</comment>
<evidence type="ECO:0000313" key="1">
    <source>
        <dbReference type="EMBL" id="GFT36493.1"/>
    </source>
</evidence>
<dbReference type="AlphaFoldDB" id="A0A8X6NUX8"/>